<dbReference type="SUPFAM" id="SSF56553">
    <property type="entry name" value="Insert subdomain of RNA polymerase alpha subunit"/>
    <property type="match status" value="1"/>
</dbReference>
<keyword evidence="3" id="KW-0240">DNA-directed RNA polymerase</keyword>
<comment type="caution">
    <text evidence="8">The sequence shown here is derived from an EMBL/GenBank/DDBJ whole genome shotgun (WGS) entry which is preliminary data.</text>
</comment>
<evidence type="ECO:0000256" key="3">
    <source>
        <dbReference type="ARBA" id="ARBA00022478"/>
    </source>
</evidence>
<dbReference type="InterPro" id="IPR050518">
    <property type="entry name" value="Rpo3/RPB3_RNA_Pol_subunit"/>
</dbReference>
<dbReference type="PROSITE" id="PS00446">
    <property type="entry name" value="RNA_POL_D_30KD"/>
    <property type="match status" value="1"/>
</dbReference>
<evidence type="ECO:0000256" key="6">
    <source>
        <dbReference type="ARBA" id="ARBA00025804"/>
    </source>
</evidence>
<keyword evidence="9" id="KW-1185">Reference proteome</keyword>
<dbReference type="AlphaFoldDB" id="A0ABD0YUI1"/>
<comment type="similarity">
    <text evidence="6">Belongs to the archaeal Rpo3/eukaryotic RPB3 RNA polymerase subunit family.</text>
</comment>
<dbReference type="Pfam" id="PF01000">
    <property type="entry name" value="RNA_pol_A_bac"/>
    <property type="match status" value="1"/>
</dbReference>
<evidence type="ECO:0000256" key="1">
    <source>
        <dbReference type="ARBA" id="ARBA00004123"/>
    </source>
</evidence>
<gene>
    <name evidence="8" type="ORF">AAG570_013145</name>
</gene>
<dbReference type="GO" id="GO:0000428">
    <property type="term" value="C:DNA-directed RNA polymerase complex"/>
    <property type="evidence" value="ECO:0007669"/>
    <property type="project" value="UniProtKB-KW"/>
</dbReference>
<dbReference type="Gene3D" id="3.30.1360.10">
    <property type="entry name" value="RNA polymerase, RBP11-like subunit"/>
    <property type="match status" value="1"/>
</dbReference>
<dbReference type="Proteomes" id="UP001558652">
    <property type="component" value="Unassembled WGS sequence"/>
</dbReference>
<dbReference type="SMART" id="SM00662">
    <property type="entry name" value="RPOLD"/>
    <property type="match status" value="1"/>
</dbReference>
<dbReference type="PANTHER" id="PTHR11800:SF13">
    <property type="entry name" value="DNA-DIRECTED RNA POLYMERASES I AND III SUBUNIT RPAC1"/>
    <property type="match status" value="1"/>
</dbReference>
<evidence type="ECO:0000313" key="9">
    <source>
        <dbReference type="Proteomes" id="UP001558652"/>
    </source>
</evidence>
<dbReference type="InterPro" id="IPR001514">
    <property type="entry name" value="DNA-dir_RNA_pol_30-40kDasu_CS"/>
</dbReference>
<reference evidence="8 9" key="1">
    <citation type="submission" date="2024-07" db="EMBL/GenBank/DDBJ databases">
        <title>Chromosome-level genome assembly of the water stick insect Ranatra chinensis (Heteroptera: Nepidae).</title>
        <authorList>
            <person name="Liu X."/>
        </authorList>
    </citation>
    <scope>NUCLEOTIDE SEQUENCE [LARGE SCALE GENOMIC DNA]</scope>
    <source>
        <strain evidence="8">Cailab_2021Rc</strain>
        <tissue evidence="8">Muscle</tissue>
    </source>
</reference>
<dbReference type="GO" id="GO:0005634">
    <property type="term" value="C:nucleus"/>
    <property type="evidence" value="ECO:0007669"/>
    <property type="project" value="UniProtKB-SubCell"/>
</dbReference>
<name>A0ABD0YUI1_9HEMI</name>
<sequence length="253" mass="28932">MKLDNAFMEFDVIGIDPSLINAFRRILISEVPTMAIEKVYISSNTSPLQDEILAHRLGLVPLKANARLFQRRLEGDSEGTDRDTLHFQLKIKCIKNVHVRYGHYRPEDLYINYEVFSSNIRWIPIGEQKNLYKESDIGPVYDDIMVAKLRPGLEIDVRMEAVKGIGRDHAKFSPVGTASYRLHPYINLLKDIEGEQADLLQSCFSPGVIGITHTDKAYVINARDDSCSRNIYLHEELNDKVVIGKLKDHYICK</sequence>
<keyword evidence="4" id="KW-0804">Transcription</keyword>
<evidence type="ECO:0000256" key="4">
    <source>
        <dbReference type="ARBA" id="ARBA00023163"/>
    </source>
</evidence>
<dbReference type="InterPro" id="IPR011263">
    <property type="entry name" value="DNA-dir_RNA_pol_RpoA/D/Rpb3"/>
</dbReference>
<evidence type="ECO:0000256" key="2">
    <source>
        <dbReference type="ARBA" id="ARBA00022083"/>
    </source>
</evidence>
<evidence type="ECO:0000259" key="7">
    <source>
        <dbReference type="SMART" id="SM00662"/>
    </source>
</evidence>
<dbReference type="InterPro" id="IPR036643">
    <property type="entry name" value="RNApol_insert_sf"/>
</dbReference>
<organism evidence="8 9">
    <name type="scientific">Ranatra chinensis</name>
    <dbReference type="NCBI Taxonomy" id="642074"/>
    <lineage>
        <taxon>Eukaryota</taxon>
        <taxon>Metazoa</taxon>
        <taxon>Ecdysozoa</taxon>
        <taxon>Arthropoda</taxon>
        <taxon>Hexapoda</taxon>
        <taxon>Insecta</taxon>
        <taxon>Pterygota</taxon>
        <taxon>Neoptera</taxon>
        <taxon>Paraneoptera</taxon>
        <taxon>Hemiptera</taxon>
        <taxon>Heteroptera</taxon>
        <taxon>Panheteroptera</taxon>
        <taxon>Nepomorpha</taxon>
        <taxon>Nepidae</taxon>
        <taxon>Ranatrinae</taxon>
        <taxon>Ranatra</taxon>
    </lineage>
</organism>
<protein>
    <recommendedName>
        <fullName evidence="2">DNA-directed RNA polymerases I and III subunit RPAC1</fullName>
    </recommendedName>
</protein>
<dbReference type="InterPro" id="IPR011262">
    <property type="entry name" value="DNA-dir_RNA_pol_insert"/>
</dbReference>
<dbReference type="SUPFAM" id="SSF55257">
    <property type="entry name" value="RBP11-like subunits of RNA polymerase"/>
    <property type="match status" value="1"/>
</dbReference>
<comment type="subcellular location">
    <subcellularLocation>
        <location evidence="1">Nucleus</location>
    </subcellularLocation>
</comment>
<dbReference type="CDD" id="cd07032">
    <property type="entry name" value="RNAP_I_II_AC40"/>
    <property type="match status" value="1"/>
</dbReference>
<accession>A0ABD0YUI1</accession>
<dbReference type="EMBL" id="JBFDAA010000008">
    <property type="protein sequence ID" value="KAL1130207.1"/>
    <property type="molecule type" value="Genomic_DNA"/>
</dbReference>
<feature type="domain" description="DNA-directed RNA polymerase RpoA/D/Rpb3-type" evidence="7">
    <location>
        <begin position="7"/>
        <end position="252"/>
    </location>
</feature>
<dbReference type="PANTHER" id="PTHR11800">
    <property type="entry name" value="DNA-DIRECTED RNA POLYMERASE"/>
    <property type="match status" value="1"/>
</dbReference>
<dbReference type="InterPro" id="IPR036603">
    <property type="entry name" value="RBP11-like"/>
</dbReference>
<proteinExistence type="inferred from homology"/>
<dbReference type="FunFam" id="2.170.120.12:FF:000003">
    <property type="entry name" value="Dna-directed rna polymerases i and iii subunit"/>
    <property type="match status" value="1"/>
</dbReference>
<keyword evidence="5" id="KW-0539">Nucleus</keyword>
<dbReference type="InterPro" id="IPR033901">
    <property type="entry name" value="RNAPI/III_AC40"/>
</dbReference>
<evidence type="ECO:0000313" key="8">
    <source>
        <dbReference type="EMBL" id="KAL1130207.1"/>
    </source>
</evidence>
<evidence type="ECO:0000256" key="5">
    <source>
        <dbReference type="ARBA" id="ARBA00023242"/>
    </source>
</evidence>
<dbReference type="Gene3D" id="2.170.120.12">
    <property type="entry name" value="DNA-directed RNA polymerase, insert domain"/>
    <property type="match status" value="1"/>
</dbReference>